<gene>
    <name evidence="7" type="ORF">E1298_26965</name>
</gene>
<dbReference type="PROSITE" id="PS00678">
    <property type="entry name" value="WD_REPEATS_1"/>
    <property type="match status" value="3"/>
</dbReference>
<keyword evidence="2" id="KW-0677">Repeat</keyword>
<dbReference type="PANTHER" id="PTHR19848">
    <property type="entry name" value="WD40 REPEAT PROTEIN"/>
    <property type="match status" value="1"/>
</dbReference>
<feature type="repeat" description="WD" evidence="3">
    <location>
        <begin position="810"/>
        <end position="851"/>
    </location>
</feature>
<dbReference type="Proteomes" id="UP000294513">
    <property type="component" value="Unassembled WGS sequence"/>
</dbReference>
<dbReference type="InterPro" id="IPR008266">
    <property type="entry name" value="Tyr_kinase_AS"/>
</dbReference>
<keyword evidence="4" id="KW-0802">TPR repeat</keyword>
<feature type="repeat" description="WD" evidence="3">
    <location>
        <begin position="768"/>
        <end position="809"/>
    </location>
</feature>
<dbReference type="InterPro" id="IPR000719">
    <property type="entry name" value="Prot_kinase_dom"/>
</dbReference>
<feature type="repeat" description="WD" evidence="3">
    <location>
        <begin position="657"/>
        <end position="680"/>
    </location>
</feature>
<dbReference type="InterPro" id="IPR019775">
    <property type="entry name" value="WD40_repeat_CS"/>
</dbReference>
<dbReference type="CDD" id="cd00200">
    <property type="entry name" value="WD40"/>
    <property type="match status" value="2"/>
</dbReference>
<feature type="repeat" description="WD" evidence="3">
    <location>
        <begin position="480"/>
        <end position="522"/>
    </location>
</feature>
<evidence type="ECO:0000256" key="3">
    <source>
        <dbReference type="PROSITE-ProRule" id="PRU00221"/>
    </source>
</evidence>
<dbReference type="InterPro" id="IPR001245">
    <property type="entry name" value="Ser-Thr/Tyr_kinase_cat_dom"/>
</dbReference>
<dbReference type="PROSITE" id="PS00109">
    <property type="entry name" value="PROTEIN_KINASE_TYR"/>
    <property type="match status" value="1"/>
</dbReference>
<evidence type="ECO:0000256" key="4">
    <source>
        <dbReference type="PROSITE-ProRule" id="PRU00339"/>
    </source>
</evidence>
<organism evidence="7 8">
    <name type="scientific">Actinomadura rubrisoli</name>
    <dbReference type="NCBI Taxonomy" id="2530368"/>
    <lineage>
        <taxon>Bacteria</taxon>
        <taxon>Bacillati</taxon>
        <taxon>Actinomycetota</taxon>
        <taxon>Actinomycetes</taxon>
        <taxon>Streptosporangiales</taxon>
        <taxon>Thermomonosporaceae</taxon>
        <taxon>Actinomadura</taxon>
    </lineage>
</organism>
<reference evidence="7 8" key="1">
    <citation type="submission" date="2019-03" db="EMBL/GenBank/DDBJ databases">
        <title>Draft genome sequences of novel Actinobacteria.</title>
        <authorList>
            <person name="Sahin N."/>
            <person name="Ay H."/>
            <person name="Saygin H."/>
        </authorList>
    </citation>
    <scope>NUCLEOTIDE SEQUENCE [LARGE SCALE GENOMIC DNA]</scope>
    <source>
        <strain evidence="7 8">H3C3</strain>
    </source>
</reference>
<dbReference type="PROSITE" id="PS50011">
    <property type="entry name" value="PROTEIN_KINASE_DOM"/>
    <property type="match status" value="1"/>
</dbReference>
<feature type="repeat" description="WD" evidence="3">
    <location>
        <begin position="852"/>
        <end position="893"/>
    </location>
</feature>
<sequence>MTRDRWFSRLRRGSRDEAGPETQEARPGAVEAGPEADGPGPENEMTRPEAEPGAWRPGAVLAQVLEVGDQIGADATGVWHRVVHAGWRQEFSVKSPPADAAGLLDEARVWLEVPPHPHLLGCCFVREVAGRPRIFAEHAPGGGLGEAELEGRSALDVAIQLAWGLTALHEAGLVHGDVRADNVVLAGDGTAKLTGFGPAQGDDADDVRSWAATVAEMCERAGAGHLVPSILGLVTQHPDMAAITESLTAMYEREFGGSYPRQAPVPVALTADEWNNKALSLLALGEEERAEACWERALQDDPRHPDATFNAGVRAWRAARMADDEVVRRMEAVRQANAGIDDAAARGAYLLALLHLERGDPTSAREALAEAARLAPGDPEIAGVRTGEVNDLRLAPDPPAGWLSAAAVTPDGRHALSGSADGVLRWWDLTTGECVRALTGHTEQVRSVAVTPDGRHALSGAEDGTIRWWDLRKGRCLHTLTGHKDAVLSVALTPDGRYAMSGGGGDGTVRLWDLRDGRCLAVADHKETVYSVAVTPDRGLALSAGGDGALQLWDLRGGKRLGVLNAHDDLVYAAAMTPDGRRALSVGKDKKVRWWDLTTGECLRELKGHTDASCGAAVTPEGRYAATFGFDRTARWWDLETGRCLRTLEHDILGLVVAMTPDGRRVVSGTTGGVLRLWNIAENVRAPWSHSRPVGAVGLAERAREVGARMDEARKLLADRDNAAAVDVMNRARAVPGHARRPDVLHLWRTAGSLGERGAFLDFRPIRTMAAPSGLTSVAVSARAGHAVSGGWDDALRWWDLDTGECLRVLEGHEDAVTSVSIAAAGDRAVSGGDDDALRWWDLATGECLRVLSGHGGSVTSVALTRDGDRALSGSFDGTLRWWDLATGECLLELTDHEDAVTSVAINPDGCHAVSGSWDRTSRFWDLKTGECKETFRSQPSQIQAVSMTPSCRYSFSGDDGGAVTWWAGERTLGELYGHVGAVTSLAVTSDASHALSASRDGTLRWWELESGRCRRILTHDADEICSVALTPGARHALSGGSDGAIVLWAVDWDFTFEEER</sequence>
<dbReference type="GO" id="GO:0004672">
    <property type="term" value="F:protein kinase activity"/>
    <property type="evidence" value="ECO:0007669"/>
    <property type="project" value="InterPro"/>
</dbReference>
<keyword evidence="8" id="KW-1185">Reference proteome</keyword>
<feature type="repeat" description="WD" evidence="3">
    <location>
        <begin position="438"/>
        <end position="479"/>
    </location>
</feature>
<dbReference type="InterPro" id="IPR036322">
    <property type="entry name" value="WD40_repeat_dom_sf"/>
</dbReference>
<feature type="repeat" description="WD" evidence="3">
    <location>
        <begin position="894"/>
        <end position="935"/>
    </location>
</feature>
<dbReference type="InterPro" id="IPR019734">
    <property type="entry name" value="TPR_rpt"/>
</dbReference>
<dbReference type="Gene3D" id="1.25.40.10">
    <property type="entry name" value="Tetratricopeptide repeat domain"/>
    <property type="match status" value="1"/>
</dbReference>
<dbReference type="Pfam" id="PF07714">
    <property type="entry name" value="PK_Tyr_Ser-Thr"/>
    <property type="match status" value="1"/>
</dbReference>
<evidence type="ECO:0000313" key="8">
    <source>
        <dbReference type="Proteomes" id="UP000294513"/>
    </source>
</evidence>
<dbReference type="InterPro" id="IPR011009">
    <property type="entry name" value="Kinase-like_dom_sf"/>
</dbReference>
<feature type="repeat" description="WD" evidence="3">
    <location>
        <begin position="606"/>
        <end position="647"/>
    </location>
</feature>
<dbReference type="PANTHER" id="PTHR19848:SF8">
    <property type="entry name" value="F-BOX AND WD REPEAT DOMAIN CONTAINING 7"/>
    <property type="match status" value="1"/>
</dbReference>
<feature type="region of interest" description="Disordered" evidence="5">
    <location>
        <begin position="1"/>
        <end position="53"/>
    </location>
</feature>
<dbReference type="PROSITE" id="PS50294">
    <property type="entry name" value="WD_REPEATS_REGION"/>
    <property type="match status" value="9"/>
</dbReference>
<comment type="caution">
    <text evidence="7">The sequence shown here is derived from an EMBL/GenBank/DDBJ whole genome shotgun (WGS) entry which is preliminary data.</text>
</comment>
<keyword evidence="1 3" id="KW-0853">WD repeat</keyword>
<dbReference type="InterPro" id="IPR001680">
    <property type="entry name" value="WD40_rpt"/>
</dbReference>
<dbReference type="GO" id="GO:0005524">
    <property type="term" value="F:ATP binding"/>
    <property type="evidence" value="ECO:0007669"/>
    <property type="project" value="InterPro"/>
</dbReference>
<dbReference type="PROSITE" id="PS50005">
    <property type="entry name" value="TPR"/>
    <property type="match status" value="1"/>
</dbReference>
<feature type="repeat" description="WD" evidence="3">
    <location>
        <begin position="522"/>
        <end position="563"/>
    </location>
</feature>
<dbReference type="SUPFAM" id="SSF56112">
    <property type="entry name" value="Protein kinase-like (PK-like)"/>
    <property type="match status" value="1"/>
</dbReference>
<accession>A0A4R5B3S5</accession>
<feature type="repeat" description="WD" evidence="3">
    <location>
        <begin position="1018"/>
        <end position="1049"/>
    </location>
</feature>
<feature type="domain" description="Protein kinase" evidence="6">
    <location>
        <begin position="65"/>
        <end position="317"/>
    </location>
</feature>
<feature type="repeat" description="TPR" evidence="4">
    <location>
        <begin position="271"/>
        <end position="304"/>
    </location>
</feature>
<dbReference type="InterPro" id="IPR015943">
    <property type="entry name" value="WD40/YVTN_repeat-like_dom_sf"/>
</dbReference>
<dbReference type="SUPFAM" id="SSF50978">
    <property type="entry name" value="WD40 repeat-like"/>
    <property type="match status" value="2"/>
</dbReference>
<feature type="repeat" description="WD" evidence="3">
    <location>
        <begin position="403"/>
        <end position="437"/>
    </location>
</feature>
<dbReference type="Pfam" id="PF00400">
    <property type="entry name" value="WD40"/>
    <property type="match status" value="13"/>
</dbReference>
<name>A0A4R5B3S5_9ACTN</name>
<feature type="repeat" description="WD" evidence="3">
    <location>
        <begin position="976"/>
        <end position="1017"/>
    </location>
</feature>
<evidence type="ECO:0000256" key="2">
    <source>
        <dbReference type="ARBA" id="ARBA00022737"/>
    </source>
</evidence>
<dbReference type="SMART" id="SM00320">
    <property type="entry name" value="WD40"/>
    <property type="match status" value="14"/>
</dbReference>
<dbReference type="Gene3D" id="1.10.510.10">
    <property type="entry name" value="Transferase(Phosphotransferase) domain 1"/>
    <property type="match status" value="1"/>
</dbReference>
<evidence type="ECO:0000313" key="7">
    <source>
        <dbReference type="EMBL" id="TDD79865.1"/>
    </source>
</evidence>
<dbReference type="AlphaFoldDB" id="A0A4R5B3S5"/>
<dbReference type="InterPro" id="IPR011990">
    <property type="entry name" value="TPR-like_helical_dom_sf"/>
</dbReference>
<evidence type="ECO:0000256" key="1">
    <source>
        <dbReference type="ARBA" id="ARBA00022574"/>
    </source>
</evidence>
<dbReference type="Gene3D" id="2.130.10.10">
    <property type="entry name" value="YVTN repeat-like/Quinoprotein amine dehydrogenase"/>
    <property type="match status" value="5"/>
</dbReference>
<dbReference type="EMBL" id="SMKU01000164">
    <property type="protein sequence ID" value="TDD79865.1"/>
    <property type="molecule type" value="Genomic_DNA"/>
</dbReference>
<evidence type="ECO:0000259" key="6">
    <source>
        <dbReference type="PROSITE" id="PS50011"/>
    </source>
</evidence>
<proteinExistence type="predicted"/>
<feature type="repeat" description="WD" evidence="3">
    <location>
        <begin position="564"/>
        <end position="605"/>
    </location>
</feature>
<protein>
    <recommendedName>
        <fullName evidence="6">Protein kinase domain-containing protein</fullName>
    </recommendedName>
</protein>
<dbReference type="PRINTS" id="PR00320">
    <property type="entry name" value="GPROTEINBRPT"/>
</dbReference>
<dbReference type="SMART" id="SM00028">
    <property type="entry name" value="TPR"/>
    <property type="match status" value="2"/>
</dbReference>
<dbReference type="InterPro" id="IPR020472">
    <property type="entry name" value="WD40_PAC1"/>
</dbReference>
<dbReference type="SUPFAM" id="SSF48452">
    <property type="entry name" value="TPR-like"/>
    <property type="match status" value="1"/>
</dbReference>
<dbReference type="PROSITE" id="PS50082">
    <property type="entry name" value="WD_REPEATS_2"/>
    <property type="match status" value="13"/>
</dbReference>
<dbReference type="OrthoDB" id="3272402at2"/>
<feature type="compositionally biased region" description="Basic and acidic residues" evidence="5">
    <location>
        <begin position="1"/>
        <end position="18"/>
    </location>
</feature>
<dbReference type="RefSeq" id="WP_131898058.1">
    <property type="nucleotide sequence ID" value="NZ_SMKU01000164.1"/>
</dbReference>
<evidence type="ECO:0000256" key="5">
    <source>
        <dbReference type="SAM" id="MobiDB-lite"/>
    </source>
</evidence>